<evidence type="ECO:0000256" key="6">
    <source>
        <dbReference type="ARBA" id="ARBA00022801"/>
    </source>
</evidence>
<dbReference type="AlphaFoldDB" id="A0A4D4L096"/>
<keyword evidence="3 9" id="KW-0540">Nuclease</keyword>
<dbReference type="GO" id="GO:0046872">
    <property type="term" value="F:metal ion binding"/>
    <property type="evidence" value="ECO:0007669"/>
    <property type="project" value="UniProtKB-UniRule"/>
</dbReference>
<dbReference type="InterPro" id="IPR021127">
    <property type="entry name" value="CRISPR_associated_Cas2"/>
</dbReference>
<name>A0A4D4L096_STRVO</name>
<evidence type="ECO:0000256" key="7">
    <source>
        <dbReference type="ARBA" id="ARBA00022842"/>
    </source>
</evidence>
<evidence type="ECO:0000256" key="2">
    <source>
        <dbReference type="ARBA" id="ARBA00009959"/>
    </source>
</evidence>
<keyword evidence="7 9" id="KW-0460">Magnesium</keyword>
<keyword evidence="4 9" id="KW-0479">Metal-binding</keyword>
<gene>
    <name evidence="9" type="primary">cas2</name>
    <name evidence="10" type="ORF">SVIO_028730</name>
</gene>
<dbReference type="Gene3D" id="3.30.70.240">
    <property type="match status" value="1"/>
</dbReference>
<dbReference type="InterPro" id="IPR019199">
    <property type="entry name" value="Virulence_VapD/CRISPR_Cas2"/>
</dbReference>
<feature type="binding site" evidence="9">
    <location>
        <position position="12"/>
    </location>
    <ligand>
        <name>Mg(2+)</name>
        <dbReference type="ChEBI" id="CHEBI:18420"/>
        <note>catalytic</note>
    </ligand>
</feature>
<evidence type="ECO:0000256" key="3">
    <source>
        <dbReference type="ARBA" id="ARBA00022722"/>
    </source>
</evidence>
<accession>A0A4D4L096</accession>
<dbReference type="Pfam" id="PF09827">
    <property type="entry name" value="CRISPR_Cas2"/>
    <property type="match status" value="1"/>
</dbReference>
<keyword evidence="8 9" id="KW-0051">Antiviral defense</keyword>
<dbReference type="EC" id="3.1.-.-" evidence="9"/>
<evidence type="ECO:0000256" key="9">
    <source>
        <dbReference type="HAMAP-Rule" id="MF_01471"/>
    </source>
</evidence>
<comment type="caution">
    <text evidence="10">The sequence shown here is derived from an EMBL/GenBank/DDBJ whole genome shotgun (WGS) entry which is preliminary data.</text>
</comment>
<evidence type="ECO:0000313" key="11">
    <source>
        <dbReference type="Proteomes" id="UP000301309"/>
    </source>
</evidence>
<comment type="cofactor">
    <cofactor evidence="1 9">
        <name>Mg(2+)</name>
        <dbReference type="ChEBI" id="CHEBI:18420"/>
    </cofactor>
</comment>
<proteinExistence type="inferred from homology"/>
<dbReference type="SUPFAM" id="SSF143430">
    <property type="entry name" value="TTP0101/SSO1404-like"/>
    <property type="match status" value="1"/>
</dbReference>
<comment type="similarity">
    <text evidence="2 9">Belongs to the CRISPR-associated endoribonuclease Cas2 protein family.</text>
</comment>
<dbReference type="HAMAP" id="MF_01471">
    <property type="entry name" value="Cas2"/>
    <property type="match status" value="1"/>
</dbReference>
<evidence type="ECO:0000256" key="4">
    <source>
        <dbReference type="ARBA" id="ARBA00022723"/>
    </source>
</evidence>
<keyword evidence="11" id="KW-1185">Reference proteome</keyword>
<dbReference type="CDD" id="cd09725">
    <property type="entry name" value="Cas2_I_II_III"/>
    <property type="match status" value="1"/>
</dbReference>
<dbReference type="GO" id="GO:0016787">
    <property type="term" value="F:hydrolase activity"/>
    <property type="evidence" value="ECO:0007669"/>
    <property type="project" value="UniProtKB-KW"/>
</dbReference>
<dbReference type="GO" id="GO:0004521">
    <property type="term" value="F:RNA endonuclease activity"/>
    <property type="evidence" value="ECO:0007669"/>
    <property type="project" value="InterPro"/>
</dbReference>
<dbReference type="PANTHER" id="PTHR34405">
    <property type="entry name" value="CRISPR-ASSOCIATED ENDORIBONUCLEASE CAS2"/>
    <property type="match status" value="1"/>
</dbReference>
<dbReference type="GO" id="GO:0051607">
    <property type="term" value="P:defense response to virus"/>
    <property type="evidence" value="ECO:0007669"/>
    <property type="project" value="UniProtKB-UniRule"/>
</dbReference>
<evidence type="ECO:0000256" key="1">
    <source>
        <dbReference type="ARBA" id="ARBA00001946"/>
    </source>
</evidence>
<evidence type="ECO:0000256" key="8">
    <source>
        <dbReference type="ARBA" id="ARBA00023118"/>
    </source>
</evidence>
<keyword evidence="5 9" id="KW-0255">Endonuclease</keyword>
<reference evidence="10 11" key="1">
    <citation type="journal article" date="2020" name="Int. J. Syst. Evol. Microbiol.">
        <title>Reclassification of Streptomyces castelarensis and Streptomyces sporoclivatus as later heterotypic synonyms of Streptomyces antimycoticus.</title>
        <authorList>
            <person name="Komaki H."/>
            <person name="Tamura T."/>
        </authorList>
    </citation>
    <scope>NUCLEOTIDE SEQUENCE [LARGE SCALE GENOMIC DNA]</scope>
    <source>
        <strain evidence="10 11">NBRC 13459</strain>
    </source>
</reference>
<keyword evidence="6 9" id="KW-0378">Hydrolase</keyword>
<evidence type="ECO:0000256" key="5">
    <source>
        <dbReference type="ARBA" id="ARBA00022759"/>
    </source>
</evidence>
<comment type="subunit">
    <text evidence="9">Homodimer, forms a heterotetramer with a Cas1 homodimer.</text>
</comment>
<organism evidence="10 11">
    <name type="scientific">Streptomyces violaceusniger</name>
    <dbReference type="NCBI Taxonomy" id="68280"/>
    <lineage>
        <taxon>Bacteria</taxon>
        <taxon>Bacillati</taxon>
        <taxon>Actinomycetota</taxon>
        <taxon>Actinomycetes</taxon>
        <taxon>Kitasatosporales</taxon>
        <taxon>Streptomycetaceae</taxon>
        <taxon>Streptomyces</taxon>
        <taxon>Streptomyces violaceusniger group</taxon>
    </lineage>
</organism>
<comment type="function">
    <text evidence="9">CRISPR (clustered regularly interspaced short palindromic repeat), is an adaptive immune system that provides protection against mobile genetic elements (viruses, transposable elements and conjugative plasmids). CRISPR clusters contain sequences complementary to antecedent mobile elements and target invading nucleic acids. CRISPR clusters are transcribed and processed into CRISPR RNA (crRNA). Functions as a ssRNA-specific endoribonuclease. Involved in the integration of spacer DNA into the CRISPR cassette.</text>
</comment>
<evidence type="ECO:0000313" key="10">
    <source>
        <dbReference type="EMBL" id="GDY52250.1"/>
    </source>
</evidence>
<sequence>MVISIFVILVYDTAVERNPKVLKTCRKYLHWTQRSVFQGELSTAQYRALMATLNTTIDPEYDSIVTYTARSPDMVESSTLGVALAGPGDIL</sequence>
<dbReference type="GO" id="GO:0043571">
    <property type="term" value="P:maintenance of CRISPR repeat elements"/>
    <property type="evidence" value="ECO:0007669"/>
    <property type="project" value="UniProtKB-UniRule"/>
</dbReference>
<dbReference type="Proteomes" id="UP000301309">
    <property type="component" value="Unassembled WGS sequence"/>
</dbReference>
<dbReference type="NCBIfam" id="TIGR01573">
    <property type="entry name" value="cas2"/>
    <property type="match status" value="1"/>
</dbReference>
<dbReference type="EMBL" id="BJHW01000001">
    <property type="protein sequence ID" value="GDY52250.1"/>
    <property type="molecule type" value="Genomic_DNA"/>
</dbReference>
<protein>
    <recommendedName>
        <fullName evidence="9">CRISPR-associated endoribonuclease Cas2</fullName>
        <ecNumber evidence="9">3.1.-.-</ecNumber>
    </recommendedName>
</protein>